<dbReference type="OrthoDB" id="2797073at2759"/>
<comment type="similarity">
    <text evidence="1">Belongs to the peptidase C14B family.</text>
</comment>
<dbReference type="Pfam" id="PF00656">
    <property type="entry name" value="Peptidase_C14"/>
    <property type="match status" value="1"/>
</dbReference>
<reference evidence="3 4" key="1">
    <citation type="journal article" date="2016" name="Mol. Biol. Evol.">
        <title>Comparative Genomics of Early-Diverging Mushroom-Forming Fungi Provides Insights into the Origins of Lignocellulose Decay Capabilities.</title>
        <authorList>
            <person name="Nagy L.G."/>
            <person name="Riley R."/>
            <person name="Tritt A."/>
            <person name="Adam C."/>
            <person name="Daum C."/>
            <person name="Floudas D."/>
            <person name="Sun H."/>
            <person name="Yadav J.S."/>
            <person name="Pangilinan J."/>
            <person name="Larsson K.H."/>
            <person name="Matsuura K."/>
            <person name="Barry K."/>
            <person name="Labutti K."/>
            <person name="Kuo R."/>
            <person name="Ohm R.A."/>
            <person name="Bhattacharya S.S."/>
            <person name="Shirouzu T."/>
            <person name="Yoshinaga Y."/>
            <person name="Martin F.M."/>
            <person name="Grigoriev I.V."/>
            <person name="Hibbett D.S."/>
        </authorList>
    </citation>
    <scope>NUCLEOTIDE SEQUENCE [LARGE SCALE GENOMIC DNA]</scope>
    <source>
        <strain evidence="3 4">93-53</strain>
    </source>
</reference>
<feature type="non-terminal residue" evidence="3">
    <location>
        <position position="1"/>
    </location>
</feature>
<dbReference type="AlphaFoldDB" id="A0A165CXS4"/>
<sequence>IFTLLVAIDKYKNHVIPPLTGCMNDGNNFKEFLETTLHVAQTHIKYLVNHEATRESILSAFKEHLIENNAIWAGDAIIFFYAGHGSRVVAPPQWSFKQNFVEIIVPHDQGKTGGHTIYGIPDYTFSALMCELALKKGDNITAIFDSCHSGGMARAG</sequence>
<evidence type="ECO:0000313" key="3">
    <source>
        <dbReference type="EMBL" id="KZT03692.1"/>
    </source>
</evidence>
<dbReference type="GO" id="GO:0006508">
    <property type="term" value="P:proteolysis"/>
    <property type="evidence" value="ECO:0007669"/>
    <property type="project" value="InterPro"/>
</dbReference>
<evidence type="ECO:0000313" key="4">
    <source>
        <dbReference type="Proteomes" id="UP000076871"/>
    </source>
</evidence>
<dbReference type="GO" id="GO:0005737">
    <property type="term" value="C:cytoplasm"/>
    <property type="evidence" value="ECO:0007669"/>
    <property type="project" value="TreeGrafter"/>
</dbReference>
<dbReference type="EMBL" id="KV427642">
    <property type="protein sequence ID" value="KZT03692.1"/>
    <property type="molecule type" value="Genomic_DNA"/>
</dbReference>
<name>A0A165CXS4_9APHY</name>
<dbReference type="Proteomes" id="UP000076871">
    <property type="component" value="Unassembled WGS sequence"/>
</dbReference>
<dbReference type="InterPro" id="IPR050452">
    <property type="entry name" value="Metacaspase"/>
</dbReference>
<dbReference type="InParanoid" id="A0A165CXS4"/>
<dbReference type="GeneID" id="63820340"/>
<gene>
    <name evidence="3" type="ORF">LAESUDRAFT_623760</name>
</gene>
<keyword evidence="4" id="KW-1185">Reference proteome</keyword>
<dbReference type="PANTHER" id="PTHR48104:SF30">
    <property type="entry name" value="METACASPASE-1"/>
    <property type="match status" value="1"/>
</dbReference>
<feature type="domain" description="Peptidase C14 caspase" evidence="2">
    <location>
        <begin position="4"/>
        <end position="151"/>
    </location>
</feature>
<dbReference type="InterPro" id="IPR011600">
    <property type="entry name" value="Pept_C14_caspase"/>
</dbReference>
<dbReference type="GO" id="GO:0004197">
    <property type="term" value="F:cysteine-type endopeptidase activity"/>
    <property type="evidence" value="ECO:0007669"/>
    <property type="project" value="InterPro"/>
</dbReference>
<dbReference type="RefSeq" id="XP_040761432.1">
    <property type="nucleotide sequence ID" value="XM_040903309.1"/>
</dbReference>
<dbReference type="Gene3D" id="3.40.50.1460">
    <property type="match status" value="1"/>
</dbReference>
<evidence type="ECO:0000256" key="1">
    <source>
        <dbReference type="ARBA" id="ARBA00009005"/>
    </source>
</evidence>
<dbReference type="PANTHER" id="PTHR48104">
    <property type="entry name" value="METACASPASE-4"/>
    <property type="match status" value="1"/>
</dbReference>
<proteinExistence type="inferred from homology"/>
<accession>A0A165CXS4</accession>
<evidence type="ECO:0000259" key="2">
    <source>
        <dbReference type="Pfam" id="PF00656"/>
    </source>
</evidence>
<protein>
    <recommendedName>
        <fullName evidence="2">Peptidase C14 caspase domain-containing protein</fullName>
    </recommendedName>
</protein>
<organism evidence="3 4">
    <name type="scientific">Laetiporus sulphureus 93-53</name>
    <dbReference type="NCBI Taxonomy" id="1314785"/>
    <lineage>
        <taxon>Eukaryota</taxon>
        <taxon>Fungi</taxon>
        <taxon>Dikarya</taxon>
        <taxon>Basidiomycota</taxon>
        <taxon>Agaricomycotina</taxon>
        <taxon>Agaricomycetes</taxon>
        <taxon>Polyporales</taxon>
        <taxon>Laetiporus</taxon>
    </lineage>
</organism>
<feature type="non-terminal residue" evidence="3">
    <location>
        <position position="156"/>
    </location>
</feature>